<protein>
    <submittedName>
        <fullName evidence="1">Uncharacterized protein</fullName>
    </submittedName>
</protein>
<organism evidence="1 2">
    <name type="scientific">Dovyalis caffra</name>
    <dbReference type="NCBI Taxonomy" id="77055"/>
    <lineage>
        <taxon>Eukaryota</taxon>
        <taxon>Viridiplantae</taxon>
        <taxon>Streptophyta</taxon>
        <taxon>Embryophyta</taxon>
        <taxon>Tracheophyta</taxon>
        <taxon>Spermatophyta</taxon>
        <taxon>Magnoliopsida</taxon>
        <taxon>eudicotyledons</taxon>
        <taxon>Gunneridae</taxon>
        <taxon>Pentapetalae</taxon>
        <taxon>rosids</taxon>
        <taxon>fabids</taxon>
        <taxon>Malpighiales</taxon>
        <taxon>Salicaceae</taxon>
        <taxon>Flacourtieae</taxon>
        <taxon>Dovyalis</taxon>
    </lineage>
</organism>
<accession>A0AAV1SGP5</accession>
<comment type="caution">
    <text evidence="1">The sequence shown here is derived from an EMBL/GenBank/DDBJ whole genome shotgun (WGS) entry which is preliminary data.</text>
</comment>
<reference evidence="1 2" key="1">
    <citation type="submission" date="2024-01" db="EMBL/GenBank/DDBJ databases">
        <authorList>
            <person name="Waweru B."/>
        </authorList>
    </citation>
    <scope>NUCLEOTIDE SEQUENCE [LARGE SCALE GENOMIC DNA]</scope>
</reference>
<proteinExistence type="predicted"/>
<dbReference type="AlphaFoldDB" id="A0AAV1SGP5"/>
<dbReference type="Proteomes" id="UP001314170">
    <property type="component" value="Unassembled WGS sequence"/>
</dbReference>
<sequence length="171" mass="19478">MAKNLEQAITLSREELNGLRRLPQSQQNPSIIGSGSIAQKANFSLHVYDFRDVTLRRMIGDARNHVGLYHLEVQSDFVRQSHLGMSNPISSKADSCLSVSELKTESERSIMVWHYNRYSGESSSQSQPQEYRLFLESIDCTSKHPKLQIHLIHPKVLLPHLQVSNPNSNRN</sequence>
<gene>
    <name evidence="1" type="ORF">DCAF_LOCUS22930</name>
</gene>
<keyword evidence="2" id="KW-1185">Reference proteome</keyword>
<evidence type="ECO:0000313" key="2">
    <source>
        <dbReference type="Proteomes" id="UP001314170"/>
    </source>
</evidence>
<dbReference type="EMBL" id="CAWUPB010001184">
    <property type="protein sequence ID" value="CAK7350203.1"/>
    <property type="molecule type" value="Genomic_DNA"/>
</dbReference>
<name>A0AAV1SGP5_9ROSI</name>
<evidence type="ECO:0000313" key="1">
    <source>
        <dbReference type="EMBL" id="CAK7350203.1"/>
    </source>
</evidence>